<sequence length="255" mass="29175">MKKPNFYTRTPFYCSRFSGSVVTQFIGNLLCIESPSGVGFSYNEDGNYTTGDTQTAEDNLAVAKGFFELFPDYASSPLFVGGGIIICRHYNNTTSSTINGTRFIDKHSWYYGGNPSFNYTTDAQYYMTFIQNLTDICKGSFYPEFLSLSASSSKQQQTLNQENHLEREQREQSRLNGRIYELDEINTFGETHLYFPQPSIFICTSSSSSSFTLSNKQLKYVLDYSHKNLTNTYSTRWMVHMTFVSLIFNNALIFE</sequence>
<dbReference type="RefSeq" id="XP_004351887.1">
    <property type="nucleotide sequence ID" value="XM_004351835.1"/>
</dbReference>
<dbReference type="PANTHER" id="PTHR11802:SF201">
    <property type="entry name" value="CARBOXYPEPTIDASE"/>
    <property type="match status" value="1"/>
</dbReference>
<organism evidence="2 3">
    <name type="scientific">Cavenderia fasciculata</name>
    <name type="common">Slime mold</name>
    <name type="synonym">Dictyostelium fasciculatum</name>
    <dbReference type="NCBI Taxonomy" id="261658"/>
    <lineage>
        <taxon>Eukaryota</taxon>
        <taxon>Amoebozoa</taxon>
        <taxon>Evosea</taxon>
        <taxon>Eumycetozoa</taxon>
        <taxon>Dictyostelia</taxon>
        <taxon>Acytosteliales</taxon>
        <taxon>Cavenderiaceae</taxon>
        <taxon>Cavenderia</taxon>
    </lineage>
</organism>
<accession>F4Q8Z8</accession>
<gene>
    <name evidence="2" type="ORF">DFA_09993</name>
</gene>
<name>F4Q8Z8_CACFS</name>
<reference evidence="3" key="1">
    <citation type="journal article" date="2011" name="Genome Res.">
        <title>Phylogeny-wide analysis of social amoeba genomes highlights ancient origins for complex intercellular communication.</title>
        <authorList>
            <person name="Heidel A.J."/>
            <person name="Lawal H.M."/>
            <person name="Felder M."/>
            <person name="Schilde C."/>
            <person name="Helps N.R."/>
            <person name="Tunggal B."/>
            <person name="Rivero F."/>
            <person name="John U."/>
            <person name="Schleicher M."/>
            <person name="Eichinger L."/>
            <person name="Platzer M."/>
            <person name="Noegel A.A."/>
            <person name="Schaap P."/>
            <person name="Gloeckner G."/>
        </authorList>
    </citation>
    <scope>NUCLEOTIDE SEQUENCE [LARGE SCALE GENOMIC DNA]</scope>
    <source>
        <strain evidence="3">SH3</strain>
    </source>
</reference>
<dbReference type="AlphaFoldDB" id="F4Q8Z8"/>
<dbReference type="InterPro" id="IPR029058">
    <property type="entry name" value="AB_hydrolase_fold"/>
</dbReference>
<dbReference type="PANTHER" id="PTHR11802">
    <property type="entry name" value="SERINE PROTEASE FAMILY S10 SERINE CARBOXYPEPTIDASE"/>
    <property type="match status" value="1"/>
</dbReference>
<keyword evidence="3" id="KW-1185">Reference proteome</keyword>
<evidence type="ECO:0000313" key="3">
    <source>
        <dbReference type="Proteomes" id="UP000007797"/>
    </source>
</evidence>
<evidence type="ECO:0000256" key="1">
    <source>
        <dbReference type="ARBA" id="ARBA00009431"/>
    </source>
</evidence>
<dbReference type="OrthoDB" id="443318at2759"/>
<dbReference type="Pfam" id="PF00450">
    <property type="entry name" value="Peptidase_S10"/>
    <property type="match status" value="1"/>
</dbReference>
<protein>
    <submittedName>
        <fullName evidence="2">Uncharacterized protein</fullName>
    </submittedName>
</protein>
<dbReference type="GO" id="GO:0006508">
    <property type="term" value="P:proteolysis"/>
    <property type="evidence" value="ECO:0007669"/>
    <property type="project" value="InterPro"/>
</dbReference>
<dbReference type="GeneID" id="14867319"/>
<comment type="similarity">
    <text evidence="1">Belongs to the peptidase S10 family.</text>
</comment>
<dbReference type="EMBL" id="GL883026">
    <property type="protein sequence ID" value="EGG15167.1"/>
    <property type="molecule type" value="Genomic_DNA"/>
</dbReference>
<dbReference type="InterPro" id="IPR001563">
    <property type="entry name" value="Peptidase_S10"/>
</dbReference>
<dbReference type="GO" id="GO:0004185">
    <property type="term" value="F:serine-type carboxypeptidase activity"/>
    <property type="evidence" value="ECO:0007669"/>
    <property type="project" value="InterPro"/>
</dbReference>
<proteinExistence type="inferred from homology"/>
<dbReference type="SUPFAM" id="SSF53474">
    <property type="entry name" value="alpha/beta-Hydrolases"/>
    <property type="match status" value="1"/>
</dbReference>
<evidence type="ECO:0000313" key="2">
    <source>
        <dbReference type="EMBL" id="EGG15167.1"/>
    </source>
</evidence>
<dbReference type="Gene3D" id="3.40.50.1820">
    <property type="entry name" value="alpha/beta hydrolase"/>
    <property type="match status" value="1"/>
</dbReference>
<dbReference type="KEGG" id="dfa:DFA_09993"/>
<dbReference type="Proteomes" id="UP000007797">
    <property type="component" value="Unassembled WGS sequence"/>
</dbReference>